<feature type="domain" description="Cyclic nucleotide-binding" evidence="4">
    <location>
        <begin position="17"/>
        <end position="114"/>
    </location>
</feature>
<reference evidence="7" key="1">
    <citation type="submission" date="2016-10" db="EMBL/GenBank/DDBJ databases">
        <authorList>
            <person name="Varghese N."/>
            <person name="Submissions S."/>
        </authorList>
    </citation>
    <scope>NUCLEOTIDE SEQUENCE [LARGE SCALE GENOMIC DNA]</scope>
    <source>
        <strain evidence="7">VPI 5359</strain>
    </source>
</reference>
<evidence type="ECO:0000313" key="6">
    <source>
        <dbReference type="EMBL" id="SDY16108.1"/>
    </source>
</evidence>
<evidence type="ECO:0000259" key="5">
    <source>
        <dbReference type="PROSITE" id="PS51063"/>
    </source>
</evidence>
<keyword evidence="6" id="KW-0808">Transferase</keyword>
<name>A0A1H3HMT0_EUBBA</name>
<dbReference type="InterPro" id="IPR014710">
    <property type="entry name" value="RmlC-like_jellyroll"/>
</dbReference>
<evidence type="ECO:0000256" key="3">
    <source>
        <dbReference type="ARBA" id="ARBA00023163"/>
    </source>
</evidence>
<evidence type="ECO:0000256" key="1">
    <source>
        <dbReference type="ARBA" id="ARBA00023015"/>
    </source>
</evidence>
<dbReference type="RefSeq" id="WP_090246189.1">
    <property type="nucleotide sequence ID" value="NZ_FNOU01000018.1"/>
</dbReference>
<dbReference type="InterPro" id="IPR012318">
    <property type="entry name" value="HTH_CRP"/>
</dbReference>
<evidence type="ECO:0000313" key="7">
    <source>
        <dbReference type="Proteomes" id="UP000199652"/>
    </source>
</evidence>
<dbReference type="InterPro" id="IPR036390">
    <property type="entry name" value="WH_DNA-bd_sf"/>
</dbReference>
<keyword evidence="2" id="KW-0238">DNA-binding</keyword>
<dbReference type="Pfam" id="PF13545">
    <property type="entry name" value="HTH_Crp_2"/>
    <property type="match status" value="1"/>
</dbReference>
<evidence type="ECO:0000256" key="2">
    <source>
        <dbReference type="ARBA" id="ARBA00023125"/>
    </source>
</evidence>
<keyword evidence="7" id="KW-1185">Reference proteome</keyword>
<keyword evidence="1" id="KW-0805">Transcription regulation</keyword>
<dbReference type="GO" id="GO:0003677">
    <property type="term" value="F:DNA binding"/>
    <property type="evidence" value="ECO:0007669"/>
    <property type="project" value="UniProtKB-KW"/>
</dbReference>
<dbReference type="InterPro" id="IPR000595">
    <property type="entry name" value="cNMP-bd_dom"/>
</dbReference>
<organism evidence="6 7">
    <name type="scientific">Eubacterium barkeri</name>
    <name type="common">Clostridium barkeri</name>
    <dbReference type="NCBI Taxonomy" id="1528"/>
    <lineage>
        <taxon>Bacteria</taxon>
        <taxon>Bacillati</taxon>
        <taxon>Bacillota</taxon>
        <taxon>Clostridia</taxon>
        <taxon>Eubacteriales</taxon>
        <taxon>Eubacteriaceae</taxon>
        <taxon>Eubacterium</taxon>
    </lineage>
</organism>
<dbReference type="InterPro" id="IPR018490">
    <property type="entry name" value="cNMP-bd_dom_sf"/>
</dbReference>
<dbReference type="GO" id="GO:0006355">
    <property type="term" value="P:regulation of DNA-templated transcription"/>
    <property type="evidence" value="ECO:0007669"/>
    <property type="project" value="InterPro"/>
</dbReference>
<dbReference type="GO" id="GO:0016301">
    <property type="term" value="F:kinase activity"/>
    <property type="evidence" value="ECO:0007669"/>
    <property type="project" value="UniProtKB-KW"/>
</dbReference>
<feature type="domain" description="HTH crp-type" evidence="5">
    <location>
        <begin position="157"/>
        <end position="225"/>
    </location>
</feature>
<dbReference type="Proteomes" id="UP000199652">
    <property type="component" value="Unassembled WGS sequence"/>
</dbReference>
<dbReference type="Gene3D" id="2.60.120.10">
    <property type="entry name" value="Jelly Rolls"/>
    <property type="match status" value="1"/>
</dbReference>
<dbReference type="PROSITE" id="PS50042">
    <property type="entry name" value="CNMP_BINDING_3"/>
    <property type="match status" value="1"/>
</dbReference>
<gene>
    <name evidence="6" type="ORF">SAMN04488579_11824</name>
</gene>
<dbReference type="AlphaFoldDB" id="A0A1H3HMT0"/>
<dbReference type="OrthoDB" id="9774616at2"/>
<dbReference type="CDD" id="cd00038">
    <property type="entry name" value="CAP_ED"/>
    <property type="match status" value="1"/>
</dbReference>
<dbReference type="SUPFAM" id="SSF51206">
    <property type="entry name" value="cAMP-binding domain-like"/>
    <property type="match status" value="1"/>
</dbReference>
<sequence length="228" mass="25173">MTNLTPDHFELLTHSPLFRSIPPDHLSQALSCLGARVKACAKGSRLFEVGVPSVELGFVLSGGVALSKEDYWGNRILLGQSGPGQIVGEVYACLPDEPMDVTATAVEDSLILFLRVDCLLDDTRHCTWQPFLSRNLITVLSRKTLGLTRKIEHSSKRTIRLKVLSYLSAQATHVGSPTFTIPYNRQGLADYLAVDRSALSAELSRMSKEGLITVHRNHFTLHAPSHRQ</sequence>
<dbReference type="EMBL" id="FNOU01000018">
    <property type="protein sequence ID" value="SDY16108.1"/>
    <property type="molecule type" value="Genomic_DNA"/>
</dbReference>
<accession>A0A1H3HMT0</accession>
<keyword evidence="3" id="KW-0804">Transcription</keyword>
<evidence type="ECO:0000259" key="4">
    <source>
        <dbReference type="PROSITE" id="PS50042"/>
    </source>
</evidence>
<proteinExistence type="predicted"/>
<dbReference type="SUPFAM" id="SSF46785">
    <property type="entry name" value="Winged helix' DNA-binding domain"/>
    <property type="match status" value="1"/>
</dbReference>
<protein>
    <submittedName>
        <fullName evidence="6">cAMP-binding domain of CRP or a regulatory subunit of cAMP-dependent protein kinases</fullName>
    </submittedName>
</protein>
<dbReference type="STRING" id="1528.SAMN04488579_11824"/>
<dbReference type="Pfam" id="PF00027">
    <property type="entry name" value="cNMP_binding"/>
    <property type="match status" value="1"/>
</dbReference>
<dbReference type="PROSITE" id="PS51063">
    <property type="entry name" value="HTH_CRP_2"/>
    <property type="match status" value="1"/>
</dbReference>
<keyword evidence="6" id="KW-0418">Kinase</keyword>